<comment type="caution">
    <text evidence="6">The sequence shown here is derived from an EMBL/GenBank/DDBJ whole genome shotgun (WGS) entry which is preliminary data.</text>
</comment>
<dbReference type="InterPro" id="IPR050714">
    <property type="entry name" value="Cobalamin_biosynth_MTase"/>
</dbReference>
<evidence type="ECO:0000256" key="1">
    <source>
        <dbReference type="ARBA" id="ARBA00004953"/>
    </source>
</evidence>
<accession>A0ABS6ENB8</accession>
<protein>
    <submittedName>
        <fullName evidence="6">Precorrin-6B methylase</fullName>
    </submittedName>
</protein>
<dbReference type="EMBL" id="JAHLQI010000001">
    <property type="protein sequence ID" value="MBU5489188.1"/>
    <property type="molecule type" value="Genomic_DNA"/>
</dbReference>
<proteinExistence type="predicted"/>
<evidence type="ECO:0000256" key="3">
    <source>
        <dbReference type="ARBA" id="ARBA00022603"/>
    </source>
</evidence>
<evidence type="ECO:0000256" key="2">
    <source>
        <dbReference type="ARBA" id="ARBA00022573"/>
    </source>
</evidence>
<keyword evidence="7" id="KW-1185">Reference proteome</keyword>
<organism evidence="6 7">
    <name type="scientific">Butyricicoccus intestinisimiae</name>
    <dbReference type="NCBI Taxonomy" id="2841509"/>
    <lineage>
        <taxon>Bacteria</taxon>
        <taxon>Bacillati</taxon>
        <taxon>Bacillota</taxon>
        <taxon>Clostridia</taxon>
        <taxon>Eubacteriales</taxon>
        <taxon>Butyricicoccaceae</taxon>
        <taxon>Butyricicoccus</taxon>
    </lineage>
</organism>
<reference evidence="6 7" key="1">
    <citation type="submission" date="2021-06" db="EMBL/GenBank/DDBJ databases">
        <authorList>
            <person name="Sun Q."/>
            <person name="Li D."/>
        </authorList>
    </citation>
    <scope>NUCLEOTIDE SEQUENCE [LARGE SCALE GENOMIC DNA]</scope>
    <source>
        <strain evidence="6 7">MSJd-7</strain>
    </source>
</reference>
<dbReference type="GO" id="GO:0032259">
    <property type="term" value="P:methylation"/>
    <property type="evidence" value="ECO:0007669"/>
    <property type="project" value="UniProtKB-KW"/>
</dbReference>
<comment type="pathway">
    <text evidence="1">Cofactor biosynthesis; adenosylcobalamin biosynthesis.</text>
</comment>
<evidence type="ECO:0000313" key="6">
    <source>
        <dbReference type="EMBL" id="MBU5489188.1"/>
    </source>
</evidence>
<dbReference type="GO" id="GO:0008168">
    <property type="term" value="F:methyltransferase activity"/>
    <property type="evidence" value="ECO:0007669"/>
    <property type="project" value="UniProtKB-KW"/>
</dbReference>
<dbReference type="Proteomes" id="UP000783588">
    <property type="component" value="Unassembled WGS sequence"/>
</dbReference>
<sequence>MENNLFTNAHILAWLQYFSDQANVDLERVKILDITRKNKNLIPTVESHRSTLVFTEAGHPDIFYRMFNAGLGECTVIYNEGSEPSGPIKQNKVYDMMDRGINASAGMLILNPNARSTFRFGMSNQSFAYGSVRYVGAEIRAVILSKMQIDVQKNICVISGESIAVEAANLAAEGTVIAVEYNKHDRKTLEDNVSQFGLNNVSIVDHVDDETFQNLPVPDVTMLVASASMEQEMACLLKLNPNMEFVIYTLDFGVAASMSELCKKMGIIDVEIIQIAVSHLNQKHNFETQPAPWIISGKANGEG</sequence>
<keyword evidence="2" id="KW-0169">Cobalamin biosynthesis</keyword>
<keyword evidence="5" id="KW-0949">S-adenosyl-L-methionine</keyword>
<evidence type="ECO:0000256" key="5">
    <source>
        <dbReference type="ARBA" id="ARBA00022691"/>
    </source>
</evidence>
<evidence type="ECO:0000256" key="4">
    <source>
        <dbReference type="ARBA" id="ARBA00022679"/>
    </source>
</evidence>
<keyword evidence="3 6" id="KW-0489">Methyltransferase</keyword>
<name>A0ABS6ENB8_9FIRM</name>
<gene>
    <name evidence="6" type="ORF">KQI75_00865</name>
</gene>
<dbReference type="PANTHER" id="PTHR43182">
    <property type="entry name" value="COBALT-PRECORRIN-6B C(15)-METHYLTRANSFERASE (DECARBOXYLATING)"/>
    <property type="match status" value="1"/>
</dbReference>
<keyword evidence="4" id="KW-0808">Transferase</keyword>
<dbReference type="RefSeq" id="WP_216468800.1">
    <property type="nucleotide sequence ID" value="NZ_JAHLQI010000001.1"/>
</dbReference>
<evidence type="ECO:0000313" key="7">
    <source>
        <dbReference type="Proteomes" id="UP000783588"/>
    </source>
</evidence>
<dbReference type="PANTHER" id="PTHR43182:SF1">
    <property type="entry name" value="COBALT-PRECORRIN-7 C(5)-METHYLTRANSFERASE"/>
    <property type="match status" value="1"/>
</dbReference>